<dbReference type="GO" id="GO:0008380">
    <property type="term" value="P:RNA splicing"/>
    <property type="evidence" value="ECO:0007669"/>
    <property type="project" value="UniProtKB-KW"/>
</dbReference>
<keyword evidence="7" id="KW-0508">mRNA splicing</keyword>
<evidence type="ECO:0000256" key="7">
    <source>
        <dbReference type="ARBA" id="ARBA00023187"/>
    </source>
</evidence>
<name>A0A8B8A5L8_CRAVI</name>
<evidence type="ECO:0000256" key="5">
    <source>
        <dbReference type="ARBA" id="ARBA00022664"/>
    </source>
</evidence>
<dbReference type="GO" id="GO:0005681">
    <property type="term" value="C:spliceosomal complex"/>
    <property type="evidence" value="ECO:0007669"/>
    <property type="project" value="UniProtKB-KW"/>
</dbReference>
<dbReference type="KEGG" id="cvn:111099459"/>
<organism evidence="12 14">
    <name type="scientific">Crassostrea virginica</name>
    <name type="common">Eastern oyster</name>
    <dbReference type="NCBI Taxonomy" id="6565"/>
    <lineage>
        <taxon>Eukaryota</taxon>
        <taxon>Metazoa</taxon>
        <taxon>Spiralia</taxon>
        <taxon>Lophotrochozoa</taxon>
        <taxon>Mollusca</taxon>
        <taxon>Bivalvia</taxon>
        <taxon>Autobranchia</taxon>
        <taxon>Pteriomorphia</taxon>
        <taxon>Ostreida</taxon>
        <taxon>Ostreoidea</taxon>
        <taxon>Ostreidae</taxon>
        <taxon>Crassostrea</taxon>
    </lineage>
</organism>
<feature type="region of interest" description="Disordered" evidence="11">
    <location>
        <begin position="38"/>
        <end position="151"/>
    </location>
</feature>
<evidence type="ECO:0000256" key="11">
    <source>
        <dbReference type="SAM" id="MobiDB-lite"/>
    </source>
</evidence>
<dbReference type="RefSeq" id="XP_022286451.1">
    <property type="nucleotide sequence ID" value="XM_022430743.1"/>
</dbReference>
<evidence type="ECO:0000313" key="12">
    <source>
        <dbReference type="Proteomes" id="UP000694844"/>
    </source>
</evidence>
<evidence type="ECO:0000256" key="3">
    <source>
        <dbReference type="ARBA" id="ARBA00010362"/>
    </source>
</evidence>
<accession>A0A8B8A5L8</accession>
<reference evidence="13 14" key="2">
    <citation type="submission" date="2025-04" db="UniProtKB">
        <authorList>
            <consortium name="RefSeq"/>
        </authorList>
    </citation>
    <scope>IDENTIFICATION</scope>
    <source>
        <tissue evidence="13 14">Whole sample</tissue>
    </source>
</reference>
<evidence type="ECO:0000256" key="9">
    <source>
        <dbReference type="ARBA" id="ARBA00035304"/>
    </source>
</evidence>
<keyword evidence="8" id="KW-0539">Nucleus</keyword>
<feature type="compositionally biased region" description="Basic and acidic residues" evidence="11">
    <location>
        <begin position="249"/>
        <end position="258"/>
    </location>
</feature>
<reference evidence="12" key="1">
    <citation type="submission" date="2024-06" db="UniProtKB">
        <authorList>
            <consortium name="RefSeq"/>
        </authorList>
    </citation>
    <scope>NUCLEOTIDE SEQUENCE [LARGE SCALE GENOMIC DNA]</scope>
</reference>
<dbReference type="GeneID" id="111099459"/>
<dbReference type="AlphaFoldDB" id="A0A8B8A5L8"/>
<evidence type="ECO:0000313" key="13">
    <source>
        <dbReference type="RefSeq" id="XP_022286451.1"/>
    </source>
</evidence>
<evidence type="ECO:0000256" key="6">
    <source>
        <dbReference type="ARBA" id="ARBA00022728"/>
    </source>
</evidence>
<feature type="region of interest" description="Disordered" evidence="11">
    <location>
        <begin position="1"/>
        <end position="21"/>
    </location>
</feature>
<dbReference type="PANTHER" id="PTHR13445">
    <property type="entry name" value="TUMOR SUPPRESSING SUBTRANSFERABLE CANDIDATE 4 TSSC4"/>
    <property type="match status" value="1"/>
</dbReference>
<feature type="compositionally biased region" description="Basic and acidic residues" evidence="11">
    <location>
        <begin position="214"/>
        <end position="223"/>
    </location>
</feature>
<evidence type="ECO:0000256" key="2">
    <source>
        <dbReference type="ARBA" id="ARBA00004496"/>
    </source>
</evidence>
<comment type="subcellular location">
    <subcellularLocation>
        <location evidence="2">Cytoplasm</location>
    </subcellularLocation>
    <subcellularLocation>
        <location evidence="1">Nucleus</location>
    </subcellularLocation>
</comment>
<keyword evidence="5" id="KW-0507">mRNA processing</keyword>
<protein>
    <recommendedName>
        <fullName evidence="9">U5 small nuclear ribonucleoprotein TSSC4</fullName>
    </recommendedName>
</protein>
<dbReference type="Proteomes" id="UP000694844">
    <property type="component" value="Chromosome 1"/>
</dbReference>
<feature type="compositionally biased region" description="Basic and acidic residues" evidence="11">
    <location>
        <begin position="1"/>
        <end position="16"/>
    </location>
</feature>
<evidence type="ECO:0000256" key="10">
    <source>
        <dbReference type="ARBA" id="ARBA00045970"/>
    </source>
</evidence>
<evidence type="ECO:0000256" key="8">
    <source>
        <dbReference type="ARBA" id="ARBA00023242"/>
    </source>
</evidence>
<dbReference type="InterPro" id="IPR029338">
    <property type="entry name" value="TSSC4"/>
</dbReference>
<feature type="compositionally biased region" description="Basic and acidic residues" evidence="11">
    <location>
        <begin position="38"/>
        <end position="58"/>
    </location>
</feature>
<keyword evidence="12" id="KW-1185">Reference proteome</keyword>
<dbReference type="RefSeq" id="XP_022286460.1">
    <property type="nucleotide sequence ID" value="XM_022430752.1"/>
</dbReference>
<evidence type="ECO:0000256" key="4">
    <source>
        <dbReference type="ARBA" id="ARBA00022490"/>
    </source>
</evidence>
<dbReference type="PANTHER" id="PTHR13445:SF3">
    <property type="entry name" value="U5 SMALL NUCLEAR RIBONUCLEOPROTEIN TSSC4"/>
    <property type="match status" value="1"/>
</dbReference>
<keyword evidence="4" id="KW-0963">Cytoplasm</keyword>
<comment type="function">
    <text evidence="10">Protein associated with the U5 snRNP, during its maturation and its post-splicing recycling and which is required for spliceosomal tri-snRNP complex assembly in the nucleus. Has a molecular sequestering activity and transiently hinders SNRNP200 binding sites for constitutive splicing factors that intervene later during the assembly of the spliceosome and splicing. Together with its molecular sequestering activity, may also function as a molecular adapter and placeholder, coordinating the assembly of the U5 snRNP and its association with the U4/U6 di-snRNP.</text>
</comment>
<feature type="region of interest" description="Disordered" evidence="11">
    <location>
        <begin position="214"/>
        <end position="277"/>
    </location>
</feature>
<dbReference type="GO" id="GO:0005737">
    <property type="term" value="C:cytoplasm"/>
    <property type="evidence" value="ECO:0007669"/>
    <property type="project" value="UniProtKB-SubCell"/>
</dbReference>
<evidence type="ECO:0000313" key="14">
    <source>
        <dbReference type="RefSeq" id="XP_022286460.1"/>
    </source>
</evidence>
<dbReference type="GO" id="GO:0006397">
    <property type="term" value="P:mRNA processing"/>
    <property type="evidence" value="ECO:0007669"/>
    <property type="project" value="UniProtKB-KW"/>
</dbReference>
<evidence type="ECO:0000256" key="1">
    <source>
        <dbReference type="ARBA" id="ARBA00004123"/>
    </source>
</evidence>
<proteinExistence type="inferred from homology"/>
<dbReference type="OrthoDB" id="1906282at2759"/>
<feature type="compositionally biased region" description="Acidic residues" evidence="11">
    <location>
        <begin position="236"/>
        <end position="245"/>
    </location>
</feature>
<dbReference type="Pfam" id="PF15264">
    <property type="entry name" value="TSSC4"/>
    <property type="match status" value="1"/>
</dbReference>
<keyword evidence="6" id="KW-0747">Spliceosome</keyword>
<sequence length="277" mass="32392">MSNPKKETPFELKTEENTQFSNKCKDIFGNLEKFERKHEEYNKSRSDDKDEGMQKSDPGDMDTETITSAFKTPCQPKREEGQSWRSHHDRSQNRDDGPPPWRKHRADARGSSSIQRELQPKQFGDRRGGHPYYRNRGNRIQRTPDYKTNPRKWTKYSLEDVGNEDMSESSNTRAAFAFLEERRKLREGEMKIEAVNTDDTSCSKGIFTFKKPVKNDSKTEKKLMSSKVGIQLPDSKEEEQEENVMSEEMTEKVQEKVSFKSLKKSNRSIRSRETEDD</sequence>
<comment type="similarity">
    <text evidence="3">Belongs to the TSSC4 family.</text>
</comment>
<gene>
    <name evidence="13 14" type="primary">LOC111099459</name>
</gene>